<dbReference type="AlphaFoldDB" id="A0A5J4RQF0"/>
<protein>
    <submittedName>
        <fullName evidence="1">Uncharacterized protein</fullName>
    </submittedName>
</protein>
<evidence type="ECO:0000313" key="1">
    <source>
        <dbReference type="EMBL" id="KAA6335333.1"/>
    </source>
</evidence>
<gene>
    <name evidence="1" type="ORF">EZS27_016423</name>
</gene>
<dbReference type="EMBL" id="SNRY01000904">
    <property type="protein sequence ID" value="KAA6335333.1"/>
    <property type="molecule type" value="Genomic_DNA"/>
</dbReference>
<sequence length="86" mass="10275">MNFYNNHKSWILAYVILELIKKQETGIDDTKTITVNDLLQCTNSLKINDFNFNFVKRLKKNLAFENYKIVYKEAKILKVKHYEAML</sequence>
<reference evidence="1" key="1">
    <citation type="submission" date="2019-03" db="EMBL/GenBank/DDBJ databases">
        <title>Single cell metagenomics reveals metabolic interactions within the superorganism composed of flagellate Streblomastix strix and complex community of Bacteroidetes bacteria on its surface.</title>
        <authorList>
            <person name="Treitli S.C."/>
            <person name="Kolisko M."/>
            <person name="Husnik F."/>
            <person name="Keeling P."/>
            <person name="Hampl V."/>
        </authorList>
    </citation>
    <scope>NUCLEOTIDE SEQUENCE</scope>
    <source>
        <strain evidence="1">STM</strain>
    </source>
</reference>
<proteinExistence type="predicted"/>
<accession>A0A5J4RQF0</accession>
<comment type="caution">
    <text evidence="1">The sequence shown here is derived from an EMBL/GenBank/DDBJ whole genome shotgun (WGS) entry which is preliminary data.</text>
</comment>
<name>A0A5J4RQF0_9ZZZZ</name>
<organism evidence="1">
    <name type="scientific">termite gut metagenome</name>
    <dbReference type="NCBI Taxonomy" id="433724"/>
    <lineage>
        <taxon>unclassified sequences</taxon>
        <taxon>metagenomes</taxon>
        <taxon>organismal metagenomes</taxon>
    </lineage>
</organism>